<dbReference type="PANTHER" id="PTHR30451">
    <property type="entry name" value="OUTER MEMBRANE USHER PROTEIN"/>
    <property type="match status" value="1"/>
</dbReference>
<reference evidence="1" key="1">
    <citation type="submission" date="2016-10" db="EMBL/GenBank/DDBJ databases">
        <title>The High Quality Genome of Vibrio alginolyticus K01M1.</title>
        <authorList>
            <person name="Wendling C."/>
            <person name="Chibani C.M."/>
            <person name="Hertel R."/>
            <person name="Sproer C."/>
            <person name="Bunk B."/>
            <person name="Overmann J."/>
            <person name="Roth O."/>
            <person name="Liesegang H."/>
        </authorList>
    </citation>
    <scope>NUCLEOTIDE SEQUENCE</scope>
    <source>
        <strain evidence="1">K05K4</strain>
    </source>
</reference>
<accession>A0A1W6UQQ3</accession>
<dbReference type="GO" id="GO:0009279">
    <property type="term" value="C:cell outer membrane"/>
    <property type="evidence" value="ECO:0007669"/>
    <property type="project" value="TreeGrafter"/>
</dbReference>
<dbReference type="GO" id="GO:0009297">
    <property type="term" value="P:pilus assembly"/>
    <property type="evidence" value="ECO:0007669"/>
    <property type="project" value="InterPro"/>
</dbReference>
<dbReference type="PANTHER" id="PTHR30451:SF5">
    <property type="entry name" value="SLR0019 PROTEIN"/>
    <property type="match status" value="1"/>
</dbReference>
<dbReference type="InterPro" id="IPR042186">
    <property type="entry name" value="FimD_plug_dom"/>
</dbReference>
<gene>
    <name evidence="1" type="primary">elfC</name>
    <name evidence="1" type="ORF">K05K4_35090</name>
</gene>
<dbReference type="RefSeq" id="WP_418369041.1">
    <property type="nucleotide sequence ID" value="NZ_CP017890.1"/>
</dbReference>
<proteinExistence type="predicted"/>
<dbReference type="Gene3D" id="2.60.40.2610">
    <property type="entry name" value="Outer membrane usher protein FimD, plug domain"/>
    <property type="match status" value="1"/>
</dbReference>
<sequence length="808" mass="89161">MNRFNTMNAVFWLVLLSVTWSSIGLCANSANHFSELPSPENFSLEKFENISLNLELVINQRATGLVAKVERVGDQFFLLREDLISVGVTATSLPGTEERLEVTSIPGVNVRYLQSSLQLAIDVPPNWLPMQSLSAQDMGRFSPAQFGRGGLLNYNVFGVYENESRQKEVSINHEVRAFSEFGVFSTTGIFKSNFHRDVQSQQSSQYTRFDTSYEYVNQEKRIRMEVGDYIVRPLSWSQPVRLAGIQLSHDFSMRPDVVTTPLPAFYGEVTAPTTLDLFINGFKTDSMNVGPGPFIINDIPMLSGAGEATVIATDAQGKQTVMTSPFFLSSDLLKTGFTSYSASIGAIRENFGNASNDYGDGGVVTALRHGMTDWLTLEAQAEAKDDLIVAGLGFVTNAFNLGTVDASFRVSNFQDQSTSYALGYSYQSRLFSFAARTQVEQADFYTLSHLPNYEMLDEGKDASLASRHLSQINMGVRLGDWGSLSGGYFDIQQSDSDSRTLNLTYSYALPFNINMSLSYNHSIGGQSVTLAQFSLPFSSLGGSSGLTLKREDDGDVRGRVGYSRLAPIRGGWGVNLAHDINEHPENRKQADLTYRASWAQFRAGLNGTSGDYDYFAEMAGSVSTLDGEIFPANEVYDSFAVVSTSGFEGIPVKYENQIVGVTDDEGYLLVPWATAYYTAKYEIDPLNLPGNAAFSATEQFASIHSGYGYLLEFPIELQVALSMTVVDENHLFLPIGTYGRSETGLTSQIGWDGFTYFEGVDPGRYIQFYPQGQPPCTVFIEGLYQRESQKIQTLPEQVCIKAEEETAL</sequence>
<dbReference type="Pfam" id="PF00577">
    <property type="entry name" value="Usher"/>
    <property type="match status" value="1"/>
</dbReference>
<dbReference type="AlphaFoldDB" id="A0A1W6UQQ3"/>
<protein>
    <submittedName>
        <fullName evidence="1">Putative outer membrane usher protein ElfC</fullName>
    </submittedName>
</protein>
<dbReference type="EMBL" id="CP017903">
    <property type="protein sequence ID" value="ARP20236.1"/>
    <property type="molecule type" value="Genomic_DNA"/>
</dbReference>
<evidence type="ECO:0000313" key="1">
    <source>
        <dbReference type="EMBL" id="ARP20236.1"/>
    </source>
</evidence>
<dbReference type="GO" id="GO:0015473">
    <property type="term" value="F:fimbrial usher porin activity"/>
    <property type="evidence" value="ECO:0007669"/>
    <property type="project" value="InterPro"/>
</dbReference>
<name>A0A1W6UQQ3_VIBAL</name>
<dbReference type="Gene3D" id="2.60.40.3110">
    <property type="match status" value="1"/>
</dbReference>
<organism evidence="1">
    <name type="scientific">Vibrio alginolyticus</name>
    <dbReference type="NCBI Taxonomy" id="663"/>
    <lineage>
        <taxon>Bacteria</taxon>
        <taxon>Pseudomonadati</taxon>
        <taxon>Pseudomonadota</taxon>
        <taxon>Gammaproteobacteria</taxon>
        <taxon>Vibrionales</taxon>
        <taxon>Vibrionaceae</taxon>
        <taxon>Vibrio</taxon>
    </lineage>
</organism>
<dbReference type="InterPro" id="IPR000015">
    <property type="entry name" value="Fimb_usher"/>
</dbReference>